<evidence type="ECO:0000256" key="1">
    <source>
        <dbReference type="SAM" id="Phobius"/>
    </source>
</evidence>
<evidence type="ECO:0000313" key="2">
    <source>
        <dbReference type="EMBL" id="CNG65053.1"/>
    </source>
</evidence>
<dbReference type="EMBL" id="CPZJ01000025">
    <property type="protein sequence ID" value="CNG65053.1"/>
    <property type="molecule type" value="Genomic_DNA"/>
</dbReference>
<feature type="transmembrane region" description="Helical" evidence="1">
    <location>
        <begin position="40"/>
        <end position="61"/>
    </location>
</feature>
<gene>
    <name evidence="2" type="ORF">ERS008530_04304</name>
</gene>
<accession>A0A0T9MZV5</accession>
<dbReference type="InterPro" id="IPR045919">
    <property type="entry name" value="DUF6338"/>
</dbReference>
<dbReference type="Proteomes" id="UP000038750">
    <property type="component" value="Unassembled WGS sequence"/>
</dbReference>
<feature type="transmembrane region" description="Helical" evidence="1">
    <location>
        <begin position="73"/>
        <end position="97"/>
    </location>
</feature>
<dbReference type="RefSeq" id="WP_050074659.1">
    <property type="nucleotide sequence ID" value="NZ_CPZJ01000025.1"/>
</dbReference>
<evidence type="ECO:0000313" key="3">
    <source>
        <dbReference type="Proteomes" id="UP000038750"/>
    </source>
</evidence>
<reference evidence="2 3" key="1">
    <citation type="submission" date="2015-03" db="EMBL/GenBank/DDBJ databases">
        <authorList>
            <person name="Murphy D."/>
        </authorList>
    </citation>
    <scope>NUCLEOTIDE SEQUENCE [LARGE SCALE GENOMIC DNA]</scope>
    <source>
        <strain evidence="2 3">BR165/97</strain>
    </source>
</reference>
<keyword evidence="1" id="KW-1133">Transmembrane helix</keyword>
<dbReference type="AlphaFoldDB" id="A0A0T9MZV5"/>
<name>A0A0T9MZV5_YERIN</name>
<feature type="transmembrane region" description="Helical" evidence="1">
    <location>
        <begin position="6"/>
        <end position="28"/>
    </location>
</feature>
<protein>
    <submittedName>
        <fullName evidence="2">Uncharacterized protein</fullName>
    </submittedName>
</protein>
<keyword evidence="1" id="KW-0472">Membrane</keyword>
<organism evidence="2 3">
    <name type="scientific">Yersinia intermedia</name>
    <dbReference type="NCBI Taxonomy" id="631"/>
    <lineage>
        <taxon>Bacteria</taxon>
        <taxon>Pseudomonadati</taxon>
        <taxon>Pseudomonadota</taxon>
        <taxon>Gammaproteobacteria</taxon>
        <taxon>Enterobacterales</taxon>
        <taxon>Yersiniaceae</taxon>
        <taxon>Yersinia</taxon>
    </lineage>
</organism>
<dbReference type="Pfam" id="PF19865">
    <property type="entry name" value="DUF6338"/>
    <property type="match status" value="1"/>
</dbReference>
<proteinExistence type="predicted"/>
<sequence>MDIWEYSKIFIFIMFVIPGFISLKVYEILQVSVSKESSKLIIDAVAYSCINYAVLFIPIFLVEKGAVYSSSPILYYIFYLFVFLIFPMILPILLYLLRTSDLLKAKLPHPTGRAWDYYFRQSQDCWVIVTLNNGTKIGGAYRANAFASSNPEPEQLYLSEHWELNTDGGFERMRSDSLGILILSSDILSVEFFKMFPQQEEQND</sequence>
<keyword evidence="1" id="KW-0812">Transmembrane</keyword>
<dbReference type="OrthoDB" id="6506297at2"/>